<keyword evidence="3" id="KW-1185">Reference proteome</keyword>
<protein>
    <submittedName>
        <fullName evidence="2">Uncharacterized protein</fullName>
    </submittedName>
</protein>
<accession>A0ABS7YBH3</accession>
<evidence type="ECO:0000313" key="3">
    <source>
        <dbReference type="Proteomes" id="UP001198602"/>
    </source>
</evidence>
<gene>
    <name evidence="2" type="ORF">LE190_14055</name>
</gene>
<keyword evidence="1" id="KW-0732">Signal</keyword>
<name>A0ABS7YBH3_9BURK</name>
<reference evidence="2 3" key="1">
    <citation type="submission" date="2021-07" db="EMBL/GenBank/DDBJ databases">
        <title>Characterization of Violacein-producing bacteria and related species.</title>
        <authorList>
            <person name="Wilson H.S."/>
            <person name="De Leon M.E."/>
        </authorList>
    </citation>
    <scope>NUCLEOTIDE SEQUENCE [LARGE SCALE GENOMIC DNA]</scope>
    <source>
        <strain evidence="2 3">HSC-2F05</strain>
    </source>
</reference>
<dbReference type="EMBL" id="JAHYBX010000005">
    <property type="protein sequence ID" value="MCA1857041.1"/>
    <property type="molecule type" value="Genomic_DNA"/>
</dbReference>
<dbReference type="RefSeq" id="WP_225239287.1">
    <property type="nucleotide sequence ID" value="NZ_JAHYBX010000005.1"/>
</dbReference>
<evidence type="ECO:0000256" key="1">
    <source>
        <dbReference type="SAM" id="SignalP"/>
    </source>
</evidence>
<organism evidence="2 3">
    <name type="scientific">Massilia hydrophila</name>
    <dbReference type="NCBI Taxonomy" id="3044279"/>
    <lineage>
        <taxon>Bacteria</taxon>
        <taxon>Pseudomonadati</taxon>
        <taxon>Pseudomonadota</taxon>
        <taxon>Betaproteobacteria</taxon>
        <taxon>Burkholderiales</taxon>
        <taxon>Oxalobacteraceae</taxon>
        <taxon>Telluria group</taxon>
        <taxon>Massilia</taxon>
    </lineage>
</organism>
<dbReference type="Proteomes" id="UP001198602">
    <property type="component" value="Unassembled WGS sequence"/>
</dbReference>
<evidence type="ECO:0000313" key="2">
    <source>
        <dbReference type="EMBL" id="MCA1857041.1"/>
    </source>
</evidence>
<feature type="signal peptide" evidence="1">
    <location>
        <begin position="1"/>
        <end position="26"/>
    </location>
</feature>
<sequence>MMMKRRISQNRLLATMLLLGSSPALAIPPPPPEPPRLRIARMTATVQLIEATNGTVARITELCKVSGKIPVYADDGRRAYAHGWRIPGCSMSWNGRKLDVDVWGAKAVSKGRATYARASVVVVPPDAKPLCPDICGPQPLADAMAEVRVSGTPKRMAFGLNANAVSMLNARPTVWLEAEVEIAD</sequence>
<feature type="chain" id="PRO_5046783867" evidence="1">
    <location>
        <begin position="27"/>
        <end position="184"/>
    </location>
</feature>
<proteinExistence type="predicted"/>
<comment type="caution">
    <text evidence="2">The sequence shown here is derived from an EMBL/GenBank/DDBJ whole genome shotgun (WGS) entry which is preliminary data.</text>
</comment>